<proteinExistence type="predicted"/>
<evidence type="ECO:0000313" key="2">
    <source>
        <dbReference type="EMBL" id="RDS82267.1"/>
    </source>
</evidence>
<feature type="compositionally biased region" description="Basic and acidic residues" evidence="1">
    <location>
        <begin position="1"/>
        <end position="19"/>
    </location>
</feature>
<dbReference type="AlphaFoldDB" id="A0A370X1X0"/>
<dbReference type="EMBL" id="QRBE01000004">
    <property type="protein sequence ID" value="RDS82267.1"/>
    <property type="molecule type" value="Genomic_DNA"/>
</dbReference>
<keyword evidence="3" id="KW-1185">Reference proteome</keyword>
<sequence>MRYADDEPRDPESDFDEVRHKRAHHDTRNPSGSRLNDAFPSVANPWFPPHCLRVKPQLAITRTLPSRFMRLP</sequence>
<name>A0A370X1X0_9GAMM</name>
<dbReference type="Proteomes" id="UP000254258">
    <property type="component" value="Unassembled WGS sequence"/>
</dbReference>
<evidence type="ECO:0000256" key="1">
    <source>
        <dbReference type="SAM" id="MobiDB-lite"/>
    </source>
</evidence>
<feature type="region of interest" description="Disordered" evidence="1">
    <location>
        <begin position="1"/>
        <end position="38"/>
    </location>
</feature>
<reference evidence="2 3" key="1">
    <citation type="submission" date="2018-07" db="EMBL/GenBank/DDBJ databases">
        <title>Dyella monticola sp. nov. and Dyella psychrodurans sp. nov. isolated from monsoon evergreen broad-leaved forest soil of Dinghu Mountain, China.</title>
        <authorList>
            <person name="Gao Z."/>
            <person name="Qiu L."/>
        </authorList>
    </citation>
    <scope>NUCLEOTIDE SEQUENCE [LARGE SCALE GENOMIC DNA]</scope>
    <source>
        <strain evidence="2 3">4G-K06</strain>
    </source>
</reference>
<comment type="caution">
    <text evidence="2">The sequence shown here is derived from an EMBL/GenBank/DDBJ whole genome shotgun (WGS) entry which is preliminary data.</text>
</comment>
<accession>A0A370X1X0</accession>
<gene>
    <name evidence="2" type="ORF">DWU98_09560</name>
</gene>
<evidence type="ECO:0000313" key="3">
    <source>
        <dbReference type="Proteomes" id="UP000254258"/>
    </source>
</evidence>
<organism evidence="2 3">
    <name type="scientific">Dyella monticola</name>
    <dbReference type="NCBI Taxonomy" id="1927958"/>
    <lineage>
        <taxon>Bacteria</taxon>
        <taxon>Pseudomonadati</taxon>
        <taxon>Pseudomonadota</taxon>
        <taxon>Gammaproteobacteria</taxon>
        <taxon>Lysobacterales</taxon>
        <taxon>Rhodanobacteraceae</taxon>
        <taxon>Dyella</taxon>
    </lineage>
</organism>
<protein>
    <submittedName>
        <fullName evidence="2">Uncharacterized protein</fullName>
    </submittedName>
</protein>